<name>A0A0R2G1L9_9LACO</name>
<dbReference type="EMBL" id="JQAT01000001">
    <property type="protein sequence ID" value="KRN29297.1"/>
    <property type="molecule type" value="Genomic_DNA"/>
</dbReference>
<feature type="domain" description="VOC" evidence="1">
    <location>
        <begin position="23"/>
        <end position="80"/>
    </location>
</feature>
<evidence type="ECO:0000313" key="2">
    <source>
        <dbReference type="EMBL" id="KRN29297.1"/>
    </source>
</evidence>
<dbReference type="OrthoDB" id="9792626at2"/>
<organism evidence="3 4">
    <name type="scientific">Lactobacillus selangorensis</name>
    <dbReference type="NCBI Taxonomy" id="81857"/>
    <lineage>
        <taxon>Bacteria</taxon>
        <taxon>Bacillati</taxon>
        <taxon>Bacillota</taxon>
        <taxon>Bacilli</taxon>
        <taxon>Lactobacillales</taxon>
        <taxon>Lactobacillaceae</taxon>
        <taxon>Lactobacillus</taxon>
    </lineage>
</organism>
<dbReference type="Proteomes" id="UP000051645">
    <property type="component" value="Unassembled WGS sequence"/>
</dbReference>
<dbReference type="InterPro" id="IPR037523">
    <property type="entry name" value="VOC_core"/>
</dbReference>
<evidence type="ECO:0000259" key="1">
    <source>
        <dbReference type="PROSITE" id="PS51819"/>
    </source>
</evidence>
<dbReference type="Proteomes" id="UP000051751">
    <property type="component" value="Unassembled WGS sequence"/>
</dbReference>
<gene>
    <name evidence="2" type="ORF">IV38_GL000179</name>
    <name evidence="3" type="ORF">IV40_GL000490</name>
</gene>
<dbReference type="STRING" id="81857.IV38_GL000179"/>
<dbReference type="SUPFAM" id="SSF54593">
    <property type="entry name" value="Glyoxalase/Bleomycin resistance protein/Dihydroxybiphenyl dioxygenase"/>
    <property type="match status" value="1"/>
</dbReference>
<dbReference type="AlphaFoldDB" id="A0A0R2G1L9"/>
<dbReference type="PROSITE" id="PS51819">
    <property type="entry name" value="VOC"/>
    <property type="match status" value="1"/>
</dbReference>
<evidence type="ECO:0000313" key="5">
    <source>
        <dbReference type="Proteomes" id="UP000051751"/>
    </source>
</evidence>
<comment type="caution">
    <text evidence="3">The sequence shown here is derived from an EMBL/GenBank/DDBJ whole genome shotgun (WGS) entry which is preliminary data.</text>
</comment>
<evidence type="ECO:0000313" key="3">
    <source>
        <dbReference type="EMBL" id="KRN34174.1"/>
    </source>
</evidence>
<evidence type="ECO:0000313" key="4">
    <source>
        <dbReference type="Proteomes" id="UP000051645"/>
    </source>
</evidence>
<dbReference type="PATRIC" id="fig|81857.3.peg.185"/>
<sequence>MKGKIENTGVNEMATFKIAPETRIGFLALKVQDLDKMTEFYTNILGLRVLKRTNDQVYLGTQVNQEVLLTFRQIDGKTTD</sequence>
<dbReference type="Pfam" id="PF00903">
    <property type="entry name" value="Glyoxalase"/>
    <property type="match status" value="1"/>
</dbReference>
<dbReference type="EMBL" id="JQAZ01000001">
    <property type="protein sequence ID" value="KRN34174.1"/>
    <property type="molecule type" value="Genomic_DNA"/>
</dbReference>
<reference evidence="4 5" key="1">
    <citation type="journal article" date="2015" name="Genome Announc.">
        <title>Expanding the biotechnology potential of lactobacilli through comparative genomics of 213 strains and associated genera.</title>
        <authorList>
            <person name="Sun Z."/>
            <person name="Harris H.M."/>
            <person name="McCann A."/>
            <person name="Guo C."/>
            <person name="Argimon S."/>
            <person name="Zhang W."/>
            <person name="Yang X."/>
            <person name="Jeffery I.B."/>
            <person name="Cooney J.C."/>
            <person name="Kagawa T.F."/>
            <person name="Liu W."/>
            <person name="Song Y."/>
            <person name="Salvetti E."/>
            <person name="Wrobel A."/>
            <person name="Rasinkangas P."/>
            <person name="Parkhill J."/>
            <person name="Rea M.C."/>
            <person name="O'Sullivan O."/>
            <person name="Ritari J."/>
            <person name="Douillard F.P."/>
            <person name="Paul Ross R."/>
            <person name="Yang R."/>
            <person name="Briner A.E."/>
            <person name="Felis G.E."/>
            <person name="de Vos W.M."/>
            <person name="Barrangou R."/>
            <person name="Klaenhammer T.R."/>
            <person name="Caufield P.W."/>
            <person name="Cui Y."/>
            <person name="Zhang H."/>
            <person name="O'Toole P.W."/>
        </authorList>
    </citation>
    <scope>NUCLEOTIDE SEQUENCE [LARGE SCALE GENOMIC DNA]</scope>
    <source>
        <strain evidence="2 5">ATCC BAA-66</strain>
        <strain evidence="3 4">DSM 13344</strain>
    </source>
</reference>
<keyword evidence="4" id="KW-1185">Reference proteome</keyword>
<accession>A0A0R2G1L9</accession>
<dbReference type="PANTHER" id="PTHR43279">
    <property type="entry name" value="CATECHOL-2,3-DIOXYGENASE"/>
    <property type="match status" value="1"/>
</dbReference>
<proteinExistence type="predicted"/>
<dbReference type="InterPro" id="IPR004360">
    <property type="entry name" value="Glyas_Fos-R_dOase_dom"/>
</dbReference>
<dbReference type="Gene3D" id="3.10.180.10">
    <property type="entry name" value="2,3-Dihydroxybiphenyl 1,2-Dioxygenase, domain 1"/>
    <property type="match status" value="1"/>
</dbReference>
<dbReference type="InterPro" id="IPR029068">
    <property type="entry name" value="Glyas_Bleomycin-R_OHBP_Dase"/>
</dbReference>
<protein>
    <recommendedName>
        <fullName evidence="1">VOC domain-containing protein</fullName>
    </recommendedName>
</protein>
<dbReference type="PANTHER" id="PTHR43279:SF1">
    <property type="entry name" value="CATECHOL-2,3-DIOXYGENASE"/>
    <property type="match status" value="1"/>
</dbReference>